<proteinExistence type="inferred from homology"/>
<evidence type="ECO:0000313" key="5">
    <source>
        <dbReference type="EMBL" id="KAJ4978092.1"/>
    </source>
</evidence>
<dbReference type="Gene3D" id="3.40.1000.30">
    <property type="match status" value="1"/>
</dbReference>
<sequence length="300" mass="31187">MATPDSVLALIRAYKPSFRNPHDKIAFAVHATFLASGYVPVAVGPPAFSDTVLSSPSTTDEAGIEGWNATDDGYGFLYRKEENGAKKSVLVKCLPMGDKLIVDALVLGGAEEKPVNLQIDVNEYDGGSENTHKNFGELVSKLNSGMLAKLGKSSASCGSSRAKARGRLEDELDDQGLGFIKPRGSQTYPSGLEHPPVPAFGEIDLIPGGGAGAGIFPGRGTGIGGGMLLGPNDPHWFGGADGWPGFSGGAPGIPPGVRFDPYGPPGVPGFDPNNFIRNPRRPGGSTHPDLEPFGSGSDFI</sequence>
<dbReference type="Pfam" id="PF11566">
    <property type="entry name" value="PI31_Prot_N"/>
    <property type="match status" value="1"/>
</dbReference>
<protein>
    <recommendedName>
        <fullName evidence="4">PI31 proteasome regulator N-terminal domain-containing protein</fullName>
    </recommendedName>
</protein>
<dbReference type="PANTHER" id="PTHR13266">
    <property type="entry name" value="PROTEASOME INHIBITOR"/>
    <property type="match status" value="1"/>
</dbReference>
<evidence type="ECO:0000256" key="1">
    <source>
        <dbReference type="ARBA" id="ARBA00006405"/>
    </source>
</evidence>
<dbReference type="PANTHER" id="PTHR13266:SF1">
    <property type="entry name" value="PROTEASOME INHIBITOR PI31 SUBUNIT"/>
    <property type="match status" value="1"/>
</dbReference>
<evidence type="ECO:0000313" key="6">
    <source>
        <dbReference type="Proteomes" id="UP001141806"/>
    </source>
</evidence>
<feature type="domain" description="PI31 proteasome regulator N-terminal" evidence="4">
    <location>
        <begin position="16"/>
        <end position="124"/>
    </location>
</feature>
<dbReference type="AlphaFoldDB" id="A0A9Q0KWQ5"/>
<evidence type="ECO:0000259" key="4">
    <source>
        <dbReference type="Pfam" id="PF11566"/>
    </source>
</evidence>
<reference evidence="5" key="1">
    <citation type="journal article" date="2023" name="Plant J.">
        <title>The genome of the king protea, Protea cynaroides.</title>
        <authorList>
            <person name="Chang J."/>
            <person name="Duong T.A."/>
            <person name="Schoeman C."/>
            <person name="Ma X."/>
            <person name="Roodt D."/>
            <person name="Barker N."/>
            <person name="Li Z."/>
            <person name="Van de Peer Y."/>
            <person name="Mizrachi E."/>
        </authorList>
    </citation>
    <scope>NUCLEOTIDE SEQUENCE</scope>
    <source>
        <tissue evidence="5">Young leaves</tissue>
    </source>
</reference>
<dbReference type="Proteomes" id="UP001141806">
    <property type="component" value="Unassembled WGS sequence"/>
</dbReference>
<dbReference type="GO" id="GO:0070628">
    <property type="term" value="F:proteasome binding"/>
    <property type="evidence" value="ECO:0007669"/>
    <property type="project" value="InterPro"/>
</dbReference>
<feature type="region of interest" description="Disordered" evidence="3">
    <location>
        <begin position="277"/>
        <end position="300"/>
    </location>
</feature>
<keyword evidence="6" id="KW-1185">Reference proteome</keyword>
<gene>
    <name evidence="5" type="ORF">NE237_008872</name>
</gene>
<dbReference type="InterPro" id="IPR045128">
    <property type="entry name" value="PI31-like"/>
</dbReference>
<dbReference type="OrthoDB" id="68090at2759"/>
<evidence type="ECO:0000256" key="3">
    <source>
        <dbReference type="SAM" id="MobiDB-lite"/>
    </source>
</evidence>
<dbReference type="InterPro" id="IPR021625">
    <property type="entry name" value="PI31_Prot_N"/>
</dbReference>
<dbReference type="GO" id="GO:0000502">
    <property type="term" value="C:proteasome complex"/>
    <property type="evidence" value="ECO:0007669"/>
    <property type="project" value="UniProtKB-KW"/>
</dbReference>
<keyword evidence="2" id="KW-0647">Proteasome</keyword>
<evidence type="ECO:0000256" key="2">
    <source>
        <dbReference type="ARBA" id="ARBA00022942"/>
    </source>
</evidence>
<accession>A0A9Q0KWQ5</accession>
<dbReference type="GO" id="GO:0043161">
    <property type="term" value="P:proteasome-mediated ubiquitin-dependent protein catabolic process"/>
    <property type="evidence" value="ECO:0007669"/>
    <property type="project" value="InterPro"/>
</dbReference>
<dbReference type="EMBL" id="JAMYWD010000002">
    <property type="protein sequence ID" value="KAJ4978092.1"/>
    <property type="molecule type" value="Genomic_DNA"/>
</dbReference>
<comment type="similarity">
    <text evidence="1">Belongs to the proteasome inhibitor PI31 family.</text>
</comment>
<organism evidence="5 6">
    <name type="scientific">Protea cynaroides</name>
    <dbReference type="NCBI Taxonomy" id="273540"/>
    <lineage>
        <taxon>Eukaryota</taxon>
        <taxon>Viridiplantae</taxon>
        <taxon>Streptophyta</taxon>
        <taxon>Embryophyta</taxon>
        <taxon>Tracheophyta</taxon>
        <taxon>Spermatophyta</taxon>
        <taxon>Magnoliopsida</taxon>
        <taxon>Proteales</taxon>
        <taxon>Proteaceae</taxon>
        <taxon>Protea</taxon>
    </lineage>
</organism>
<name>A0A9Q0KWQ5_9MAGN</name>
<comment type="caution">
    <text evidence="5">The sequence shown here is derived from an EMBL/GenBank/DDBJ whole genome shotgun (WGS) entry which is preliminary data.</text>
</comment>
<dbReference type="GO" id="GO:0004866">
    <property type="term" value="F:endopeptidase inhibitor activity"/>
    <property type="evidence" value="ECO:0007669"/>
    <property type="project" value="InterPro"/>
</dbReference>